<dbReference type="PANTHER" id="PTHR11161:SF0">
    <property type="entry name" value="O-ACYLTRANSFERASE LIKE PROTEIN"/>
    <property type="match status" value="1"/>
</dbReference>
<sequence>MATAFGNGSVWAVKMFDSSTKIPDGLLYGNLVHMGNFDECLSVRKGDSGGPEDFDGQHCLVALEIPSRVELAPDPSDELSSAAHAVEGSRIFVGKGRQAASAFSGLSLQVAWCTPSTCSAEEVGKIANAAASLVGLKASVAPSECHARKQLRALDVFAICLLVFFIACAAASTAYDVLTQHRVQRRMIFLAFSVYSNWPKLISITSGRDQLASLNGIRTISMGWVVLGHVYLLNVISPTLNIAGYAPDFMKSFERLYITNATVSVDSFFMMSGVLLSFLFLKEVERTNHFNVVKFYVHRYVRLTPALAIVLLLTVSLLNFMGTGPLWNTVYDYQREACEQNWWTNLLYVNNFVHTDKMCLGHTWYLAVDMQLFWLSPLVLLPLWKLPRCIALSWSSLLLLVGWAVPFTIVYVKELTPLFAAGGLQTLFDTMKYYYWPVYTRYVPWLLGVLLGYILREARKEKPELSRWQILLGWTLSTVLMLAALYGAYPFQQPTYVYNGVEIAFWLSLFRVMWSLGLGWIIFACDQGYGGIVNTILSWSFFQPLSRLCYGVYLLHFPILEIYSGVIQSPIYLADINVIPQFFGMLLMSGLWTIPMVLLFESPIIFIEKSLIGAVSGRQREPEVEYRNLENHEVEDQDSAHG</sequence>
<dbReference type="GO" id="GO:0016747">
    <property type="term" value="F:acyltransferase activity, transferring groups other than amino-acyl groups"/>
    <property type="evidence" value="ECO:0007669"/>
    <property type="project" value="InterPro"/>
</dbReference>
<dbReference type="Proteomes" id="UP001378592">
    <property type="component" value="Unassembled WGS sequence"/>
</dbReference>
<proteinExistence type="predicted"/>
<keyword evidence="4" id="KW-1185">Reference proteome</keyword>
<evidence type="ECO:0000313" key="4">
    <source>
        <dbReference type="Proteomes" id="UP001378592"/>
    </source>
</evidence>
<reference evidence="3 4" key="1">
    <citation type="submission" date="2024-03" db="EMBL/GenBank/DDBJ databases">
        <title>The genome assembly and annotation of the cricket Gryllus longicercus Weissman &amp; Gray.</title>
        <authorList>
            <person name="Szrajer S."/>
            <person name="Gray D."/>
            <person name="Ylla G."/>
        </authorList>
    </citation>
    <scope>NUCLEOTIDE SEQUENCE [LARGE SCALE GENOMIC DNA]</scope>
    <source>
        <strain evidence="3">DAG 2021-001</strain>
        <tissue evidence="3">Whole body minus gut</tissue>
    </source>
</reference>
<evidence type="ECO:0000259" key="2">
    <source>
        <dbReference type="SMART" id="SM00703"/>
    </source>
</evidence>
<protein>
    <recommendedName>
        <fullName evidence="2">Nose resistant-to-fluoxetine protein N-terminal domain-containing protein</fullName>
    </recommendedName>
</protein>
<name>A0AAN9VY88_9ORTH</name>
<dbReference type="InterPro" id="IPR002656">
    <property type="entry name" value="Acyl_transf_3_dom"/>
</dbReference>
<feature type="domain" description="Nose resistant-to-fluoxetine protein N-terminal" evidence="2">
    <location>
        <begin position="1"/>
        <end position="151"/>
    </location>
</feature>
<organism evidence="3 4">
    <name type="scientific">Gryllus longicercus</name>
    <dbReference type="NCBI Taxonomy" id="2509291"/>
    <lineage>
        <taxon>Eukaryota</taxon>
        <taxon>Metazoa</taxon>
        <taxon>Ecdysozoa</taxon>
        <taxon>Arthropoda</taxon>
        <taxon>Hexapoda</taxon>
        <taxon>Insecta</taxon>
        <taxon>Pterygota</taxon>
        <taxon>Neoptera</taxon>
        <taxon>Polyneoptera</taxon>
        <taxon>Orthoptera</taxon>
        <taxon>Ensifera</taxon>
        <taxon>Gryllidea</taxon>
        <taxon>Grylloidea</taxon>
        <taxon>Gryllidae</taxon>
        <taxon>Gryllinae</taxon>
        <taxon>Gryllus</taxon>
    </lineage>
</organism>
<dbReference type="InterPro" id="IPR052728">
    <property type="entry name" value="O2_lipid_transport_reg"/>
</dbReference>
<feature type="transmembrane region" description="Helical" evidence="1">
    <location>
        <begin position="216"/>
        <end position="236"/>
    </location>
</feature>
<comment type="caution">
    <text evidence="3">The sequence shown here is derived from an EMBL/GenBank/DDBJ whole genome shotgun (WGS) entry which is preliminary data.</text>
</comment>
<dbReference type="Pfam" id="PF20146">
    <property type="entry name" value="NRF"/>
    <property type="match status" value="1"/>
</dbReference>
<keyword evidence="1" id="KW-0812">Transmembrane</keyword>
<keyword evidence="1" id="KW-0472">Membrane</keyword>
<dbReference type="InterPro" id="IPR006621">
    <property type="entry name" value="Nose-resist-to-fluoxetine_N"/>
</dbReference>
<evidence type="ECO:0000256" key="1">
    <source>
        <dbReference type="SAM" id="Phobius"/>
    </source>
</evidence>
<feature type="transmembrane region" description="Helical" evidence="1">
    <location>
        <begin position="256"/>
        <end position="280"/>
    </location>
</feature>
<accession>A0AAN9VY88</accession>
<feature type="transmembrane region" description="Helical" evidence="1">
    <location>
        <begin position="364"/>
        <end position="384"/>
    </location>
</feature>
<dbReference type="PANTHER" id="PTHR11161">
    <property type="entry name" value="O-ACYLTRANSFERASE"/>
    <property type="match status" value="1"/>
</dbReference>
<feature type="transmembrane region" description="Helical" evidence="1">
    <location>
        <begin position="156"/>
        <end position="175"/>
    </location>
</feature>
<dbReference type="Pfam" id="PF01757">
    <property type="entry name" value="Acyl_transf_3"/>
    <property type="match status" value="1"/>
</dbReference>
<evidence type="ECO:0000313" key="3">
    <source>
        <dbReference type="EMBL" id="KAK7866349.1"/>
    </source>
</evidence>
<keyword evidence="1" id="KW-1133">Transmembrane helix</keyword>
<feature type="transmembrane region" description="Helical" evidence="1">
    <location>
        <begin position="391"/>
        <end position="413"/>
    </location>
</feature>
<dbReference type="AlphaFoldDB" id="A0AAN9VY88"/>
<feature type="transmembrane region" description="Helical" evidence="1">
    <location>
        <begin position="300"/>
        <end position="321"/>
    </location>
</feature>
<feature type="transmembrane region" description="Helical" evidence="1">
    <location>
        <begin position="433"/>
        <end position="456"/>
    </location>
</feature>
<dbReference type="EMBL" id="JAZDUA010000149">
    <property type="protein sequence ID" value="KAK7866349.1"/>
    <property type="molecule type" value="Genomic_DNA"/>
</dbReference>
<gene>
    <name evidence="3" type="ORF">R5R35_003276</name>
</gene>
<feature type="transmembrane region" description="Helical" evidence="1">
    <location>
        <begin position="503"/>
        <end position="524"/>
    </location>
</feature>
<feature type="transmembrane region" description="Helical" evidence="1">
    <location>
        <begin position="468"/>
        <end position="491"/>
    </location>
</feature>
<dbReference type="SMART" id="SM00703">
    <property type="entry name" value="NRF"/>
    <property type="match status" value="1"/>
</dbReference>
<feature type="transmembrane region" description="Helical" evidence="1">
    <location>
        <begin position="545"/>
        <end position="566"/>
    </location>
</feature>
<feature type="transmembrane region" description="Helical" evidence="1">
    <location>
        <begin position="578"/>
        <end position="600"/>
    </location>
</feature>